<sequence length="425" mass="47702">MTEHRSPVSSTLRLKLAILLTVLAFAEFLVRGPVLAMHQQGNDMAAPYIAAIRLMHHQDPYKYPGVLEEWVARGADPDIGLDDSAQRPIYPPTALPLFFPLALFRWVAARALYVLLCTALYTLLVIRFSALINTSWHSSRRWFFLAFAFGLAPMHTAIRLANPSAITCILFLLSLLLAHEENDAGAALLLALCLCIKPTIGPPALLLFLLGKRWKLLGLCAGFVSAISLFTLVYLAPVGRDWILHLRENTAYLFSYDGAASFFGPNPACINLQMPFYAIFHSIPLANVLAWTTASLLVLWWLILLRKSHAHDPQKSWLLLSAISLIGLLPIYQRTYNTGIILLALLFVFRHPKSFQARAVLALSTVFLVPIHTILIMHVAFHLWPVFRQSRWWVAGFSCLESWVILAAIILLLHAASQRTRRLQT</sequence>
<reference evidence="9 10" key="1">
    <citation type="submission" date="2020-08" db="EMBL/GenBank/DDBJ databases">
        <title>Genomic Encyclopedia of Type Strains, Phase IV (KMG-V): Genome sequencing to study the core and pangenomes of soil and plant-associated prokaryotes.</title>
        <authorList>
            <person name="Whitman W."/>
        </authorList>
    </citation>
    <scope>NUCLEOTIDE SEQUENCE [LARGE SCALE GENOMIC DNA]</scope>
    <source>
        <strain evidence="9 10">X5P3</strain>
    </source>
</reference>
<keyword evidence="3" id="KW-0808">Transferase</keyword>
<keyword evidence="4 8" id="KW-0812">Transmembrane</keyword>
<comment type="subcellular location">
    <subcellularLocation>
        <location evidence="1">Cell membrane</location>
        <topology evidence="1">Multi-pass membrane protein</topology>
    </subcellularLocation>
</comment>
<feature type="transmembrane region" description="Helical" evidence="8">
    <location>
        <begin position="283"/>
        <end position="304"/>
    </location>
</feature>
<feature type="transmembrane region" description="Helical" evidence="8">
    <location>
        <begin position="360"/>
        <end position="380"/>
    </location>
</feature>
<evidence type="ECO:0000256" key="8">
    <source>
        <dbReference type="SAM" id="Phobius"/>
    </source>
</evidence>
<comment type="caution">
    <text evidence="9">The sequence shown here is derived from an EMBL/GenBank/DDBJ whole genome shotgun (WGS) entry which is preliminary data.</text>
</comment>
<dbReference type="GO" id="GO:0005886">
    <property type="term" value="C:plasma membrane"/>
    <property type="evidence" value="ECO:0007669"/>
    <property type="project" value="UniProtKB-SubCell"/>
</dbReference>
<comment type="similarity">
    <text evidence="7">Belongs to the glycosyltransferase 87 family.</text>
</comment>
<evidence type="ECO:0008006" key="11">
    <source>
        <dbReference type="Google" id="ProtNLM"/>
    </source>
</evidence>
<accession>A0A7W7ZPD5</accession>
<proteinExistence type="inferred from homology"/>
<gene>
    <name evidence="9" type="ORF">HDF15_001654</name>
</gene>
<evidence type="ECO:0000313" key="9">
    <source>
        <dbReference type="EMBL" id="MBB5063314.1"/>
    </source>
</evidence>
<keyword evidence="6 8" id="KW-0472">Membrane</keyword>
<dbReference type="EMBL" id="JACHIO010000005">
    <property type="protein sequence ID" value="MBB5063314.1"/>
    <property type="molecule type" value="Genomic_DNA"/>
</dbReference>
<evidence type="ECO:0000256" key="1">
    <source>
        <dbReference type="ARBA" id="ARBA00004651"/>
    </source>
</evidence>
<feature type="transmembrane region" description="Helical" evidence="8">
    <location>
        <begin position="392"/>
        <end position="413"/>
    </location>
</feature>
<evidence type="ECO:0000256" key="6">
    <source>
        <dbReference type="ARBA" id="ARBA00023136"/>
    </source>
</evidence>
<feature type="transmembrane region" description="Helical" evidence="8">
    <location>
        <begin position="216"/>
        <end position="236"/>
    </location>
</feature>
<dbReference type="Pfam" id="PF09594">
    <property type="entry name" value="GT87"/>
    <property type="match status" value="1"/>
</dbReference>
<evidence type="ECO:0000256" key="2">
    <source>
        <dbReference type="ARBA" id="ARBA00022475"/>
    </source>
</evidence>
<dbReference type="AlphaFoldDB" id="A0A7W7ZPD5"/>
<evidence type="ECO:0000256" key="3">
    <source>
        <dbReference type="ARBA" id="ARBA00022679"/>
    </source>
</evidence>
<keyword evidence="5 8" id="KW-1133">Transmembrane helix</keyword>
<protein>
    <recommendedName>
        <fullName evidence="11">DUF2029 domain-containing protein</fullName>
    </recommendedName>
</protein>
<dbReference type="RefSeq" id="WP_184254358.1">
    <property type="nucleotide sequence ID" value="NZ_JACHIO010000005.1"/>
</dbReference>
<name>A0A7W7ZPD5_9BACT</name>
<feature type="transmembrane region" description="Helical" evidence="8">
    <location>
        <begin position="107"/>
        <end position="130"/>
    </location>
</feature>
<dbReference type="GO" id="GO:0016758">
    <property type="term" value="F:hexosyltransferase activity"/>
    <property type="evidence" value="ECO:0007669"/>
    <property type="project" value="InterPro"/>
</dbReference>
<organism evidence="9 10">
    <name type="scientific">Granulicella mallensis</name>
    <dbReference type="NCBI Taxonomy" id="940614"/>
    <lineage>
        <taxon>Bacteria</taxon>
        <taxon>Pseudomonadati</taxon>
        <taxon>Acidobacteriota</taxon>
        <taxon>Terriglobia</taxon>
        <taxon>Terriglobales</taxon>
        <taxon>Acidobacteriaceae</taxon>
        <taxon>Granulicella</taxon>
    </lineage>
</organism>
<dbReference type="InterPro" id="IPR018584">
    <property type="entry name" value="GT87"/>
</dbReference>
<feature type="transmembrane region" description="Helical" evidence="8">
    <location>
        <begin position="185"/>
        <end position="209"/>
    </location>
</feature>
<feature type="transmembrane region" description="Helical" evidence="8">
    <location>
        <begin position="142"/>
        <end position="173"/>
    </location>
</feature>
<evidence type="ECO:0000256" key="7">
    <source>
        <dbReference type="ARBA" id="ARBA00024033"/>
    </source>
</evidence>
<keyword evidence="2" id="KW-1003">Cell membrane</keyword>
<evidence type="ECO:0000313" key="10">
    <source>
        <dbReference type="Proteomes" id="UP000584867"/>
    </source>
</evidence>
<feature type="transmembrane region" description="Helical" evidence="8">
    <location>
        <begin position="12"/>
        <end position="30"/>
    </location>
</feature>
<evidence type="ECO:0000256" key="5">
    <source>
        <dbReference type="ARBA" id="ARBA00022989"/>
    </source>
</evidence>
<evidence type="ECO:0000256" key="4">
    <source>
        <dbReference type="ARBA" id="ARBA00022692"/>
    </source>
</evidence>
<dbReference type="Proteomes" id="UP000584867">
    <property type="component" value="Unassembled WGS sequence"/>
</dbReference>